<dbReference type="EMBL" id="JABRWJ010000013">
    <property type="protein sequence ID" value="NRF71650.1"/>
    <property type="molecule type" value="Genomic_DNA"/>
</dbReference>
<dbReference type="Proteomes" id="UP000737171">
    <property type="component" value="Unassembled WGS sequence"/>
</dbReference>
<comment type="caution">
    <text evidence="1">The sequence shown here is derived from an EMBL/GenBank/DDBJ whole genome shotgun (WGS) entry which is preliminary data.</text>
</comment>
<sequence>MIAHDFVARPVALWALQFPSLRADAGAYVFPCDEQGNVPLHDLGRRALLDYLFARHMVGRTLARPRLLAVAQH</sequence>
<organism evidence="1 2">
    <name type="scientific">Pseudaquabacterium terrae</name>
    <dbReference type="NCBI Taxonomy" id="2732868"/>
    <lineage>
        <taxon>Bacteria</taxon>
        <taxon>Pseudomonadati</taxon>
        <taxon>Pseudomonadota</taxon>
        <taxon>Betaproteobacteria</taxon>
        <taxon>Burkholderiales</taxon>
        <taxon>Sphaerotilaceae</taxon>
        <taxon>Pseudaquabacterium</taxon>
    </lineage>
</organism>
<proteinExistence type="predicted"/>
<protein>
    <submittedName>
        <fullName evidence="1">Uncharacterized protein</fullName>
    </submittedName>
</protein>
<gene>
    <name evidence="1" type="ORF">HLB44_32145</name>
</gene>
<reference evidence="1 2" key="1">
    <citation type="submission" date="2020-05" db="EMBL/GenBank/DDBJ databases">
        <title>Aquincola sp. isolate from soil.</title>
        <authorList>
            <person name="Han J."/>
            <person name="Kim D.-U."/>
        </authorList>
    </citation>
    <scope>NUCLEOTIDE SEQUENCE [LARGE SCALE GENOMIC DNA]</scope>
    <source>
        <strain evidence="1 2">S2</strain>
    </source>
</reference>
<accession>A0ABX2ET18</accession>
<evidence type="ECO:0000313" key="1">
    <source>
        <dbReference type="EMBL" id="NRF71650.1"/>
    </source>
</evidence>
<name>A0ABX2ET18_9BURK</name>
<dbReference type="RefSeq" id="WP_173133300.1">
    <property type="nucleotide sequence ID" value="NZ_JABRWJ010000013.1"/>
</dbReference>
<evidence type="ECO:0000313" key="2">
    <source>
        <dbReference type="Proteomes" id="UP000737171"/>
    </source>
</evidence>
<keyword evidence="2" id="KW-1185">Reference proteome</keyword>